<evidence type="ECO:0000259" key="1">
    <source>
        <dbReference type="Pfam" id="PF13701"/>
    </source>
</evidence>
<dbReference type="InterPro" id="IPR025668">
    <property type="entry name" value="Tnp_DDE_dom"/>
</dbReference>
<dbReference type="EMBL" id="CAHJWF010000399">
    <property type="protein sequence ID" value="CAB5507295.1"/>
    <property type="molecule type" value="Genomic_DNA"/>
</dbReference>
<protein>
    <submittedName>
        <fullName evidence="2">IS1380-Spn1, transposase</fullName>
    </submittedName>
</protein>
<evidence type="ECO:0000313" key="3">
    <source>
        <dbReference type="Proteomes" id="UP000626656"/>
    </source>
</evidence>
<comment type="caution">
    <text evidence="2">The sequence shown here is derived from an EMBL/GenBank/DDBJ whole genome shotgun (WGS) entry which is preliminary data.</text>
</comment>
<feature type="domain" description="Transposase DDE" evidence="1">
    <location>
        <begin position="26"/>
        <end position="147"/>
    </location>
</feature>
<organism evidence="2 3">
    <name type="scientific">Bathymodiolus thermophilus thioautotrophic gill symbiont</name>
    <dbReference type="NCBI Taxonomy" id="2360"/>
    <lineage>
        <taxon>Bacteria</taxon>
        <taxon>Pseudomonadati</taxon>
        <taxon>Pseudomonadota</taxon>
        <taxon>Gammaproteobacteria</taxon>
        <taxon>sulfur-oxidizing symbionts</taxon>
    </lineage>
</organism>
<gene>
    <name evidence="2" type="ORF">AZO1586I_1812</name>
</gene>
<proteinExistence type="predicted"/>
<name>A0ABM8M9S9_9GAMM</name>
<sequence length="153" mass="17544">MDLGVDINNAINDSDQSLAIGEYVYQAIATNLEGLTDSEIIHFYNQRGEDSENRIKELKNDFGARQMPCADFNANALYFDICSLSYNLFALMRQLLPLEFANKRAKYVRHRLYAIATKVVQHGRQVTVKCRAQYYDLLNQVLNSIKAFRPVLT</sequence>
<reference evidence="2 3" key="1">
    <citation type="submission" date="2020-05" db="EMBL/GenBank/DDBJ databases">
        <authorList>
            <person name="Petersen J."/>
            <person name="Sayavedra L."/>
        </authorList>
    </citation>
    <scope>NUCLEOTIDE SEQUENCE [LARGE SCALE GENOMIC DNA]</scope>
    <source>
        <strain evidence="2">B azoricus SOX ET2 1586I</strain>
    </source>
</reference>
<keyword evidence="3" id="KW-1185">Reference proteome</keyword>
<dbReference type="Pfam" id="PF13701">
    <property type="entry name" value="DDE_Tnp_1_4"/>
    <property type="match status" value="1"/>
</dbReference>
<dbReference type="RefSeq" id="WP_202784521.1">
    <property type="nucleotide sequence ID" value="NZ_CAHJWF010000399.1"/>
</dbReference>
<accession>A0ABM8M9S9</accession>
<dbReference type="Proteomes" id="UP000626656">
    <property type="component" value="Unassembled WGS sequence"/>
</dbReference>
<evidence type="ECO:0000313" key="2">
    <source>
        <dbReference type="EMBL" id="CAB5507295.1"/>
    </source>
</evidence>